<dbReference type="GO" id="GO:0003677">
    <property type="term" value="F:DNA binding"/>
    <property type="evidence" value="ECO:0007669"/>
    <property type="project" value="UniProtKB-KW"/>
</dbReference>
<comment type="similarity">
    <text evidence="3">Belongs to the bacterial histone-like protein family.</text>
</comment>
<dbReference type="SMART" id="SM00411">
    <property type="entry name" value="BHL"/>
    <property type="match status" value="1"/>
</dbReference>
<keyword evidence="5" id="KW-1185">Reference proteome</keyword>
<evidence type="ECO:0000256" key="2">
    <source>
        <dbReference type="ARBA" id="ARBA00023125"/>
    </source>
</evidence>
<dbReference type="GO" id="GO:0005829">
    <property type="term" value="C:cytosol"/>
    <property type="evidence" value="ECO:0007669"/>
    <property type="project" value="TreeGrafter"/>
</dbReference>
<dbReference type="GO" id="GO:0030261">
    <property type="term" value="P:chromosome condensation"/>
    <property type="evidence" value="ECO:0007669"/>
    <property type="project" value="UniProtKB-KW"/>
</dbReference>
<dbReference type="Gene3D" id="4.10.520.10">
    <property type="entry name" value="IHF-like DNA-binding proteins"/>
    <property type="match status" value="1"/>
</dbReference>
<keyword evidence="2 4" id="KW-0238">DNA-binding</keyword>
<evidence type="ECO:0000256" key="3">
    <source>
        <dbReference type="RuleBase" id="RU003939"/>
    </source>
</evidence>
<dbReference type="AlphaFoldDB" id="A9WTM5"/>
<dbReference type="Pfam" id="PF00216">
    <property type="entry name" value="Bac_DNA_binding"/>
    <property type="match status" value="1"/>
</dbReference>
<keyword evidence="1" id="KW-0226">DNA condensation</keyword>
<gene>
    <name evidence="4" type="ordered locus">RSal33209_2822</name>
</gene>
<proteinExistence type="inferred from homology"/>
<dbReference type="GO" id="GO:0030527">
    <property type="term" value="F:structural constituent of chromatin"/>
    <property type="evidence" value="ECO:0007669"/>
    <property type="project" value="InterPro"/>
</dbReference>
<dbReference type="STRING" id="288705.RSal33209_2822"/>
<evidence type="ECO:0000313" key="5">
    <source>
        <dbReference type="Proteomes" id="UP000002007"/>
    </source>
</evidence>
<accession>A9WTM5</accession>
<dbReference type="SUPFAM" id="SSF47729">
    <property type="entry name" value="IHF-like DNA-binding proteins"/>
    <property type="match status" value="1"/>
</dbReference>
<evidence type="ECO:0000256" key="1">
    <source>
        <dbReference type="ARBA" id="ARBA00023067"/>
    </source>
</evidence>
<dbReference type="KEGG" id="rsa:RSal33209_2822"/>
<dbReference type="PANTHER" id="PTHR33175">
    <property type="entry name" value="DNA-BINDING PROTEIN HU"/>
    <property type="match status" value="1"/>
</dbReference>
<dbReference type="Proteomes" id="UP000002007">
    <property type="component" value="Chromosome"/>
</dbReference>
<dbReference type="eggNOG" id="COG0776">
    <property type="taxonomic scope" value="Bacteria"/>
</dbReference>
<dbReference type="PANTHER" id="PTHR33175:SF3">
    <property type="entry name" value="DNA-BINDING PROTEIN HU-BETA"/>
    <property type="match status" value="1"/>
</dbReference>
<organism evidence="4 5">
    <name type="scientific">Renibacterium salmoninarum (strain ATCC 33209 / DSM 20767 / JCM 11484 / NBRC 15589 / NCIMB 2235)</name>
    <dbReference type="NCBI Taxonomy" id="288705"/>
    <lineage>
        <taxon>Bacteria</taxon>
        <taxon>Bacillati</taxon>
        <taxon>Actinomycetota</taxon>
        <taxon>Actinomycetes</taxon>
        <taxon>Micrococcales</taxon>
        <taxon>Micrococcaceae</taxon>
        <taxon>Renibacterium</taxon>
    </lineage>
</organism>
<dbReference type="CDD" id="cd14435">
    <property type="entry name" value="SPO1_TF1_like"/>
    <property type="match status" value="1"/>
</dbReference>
<name>A9WTM5_RENSM</name>
<reference evidence="5" key="1">
    <citation type="journal article" date="2008" name="J. Bacteriol.">
        <title>Genome sequence of the fish pathogen Renibacterium salmoninarum suggests reductive evolution away from an environmental Arthrobacter ancestor.</title>
        <authorList>
            <person name="Wiens G.D."/>
            <person name="Rockey D.D."/>
            <person name="Wu Z."/>
            <person name="Chang J."/>
            <person name="Levy R."/>
            <person name="Crane S."/>
            <person name="Chen D.S."/>
            <person name="Capri G.R."/>
            <person name="Burnett J.R."/>
            <person name="Sudheesh P.S."/>
            <person name="Schipma M.J."/>
            <person name="Burd H."/>
            <person name="Bhattacharyya A."/>
            <person name="Rhodes L.D."/>
            <person name="Kaul R."/>
            <person name="Strom M.S."/>
        </authorList>
    </citation>
    <scope>NUCLEOTIDE SEQUENCE [LARGE SCALE GENOMIC DNA]</scope>
    <source>
        <strain evidence="5">ATCC 33209 / DSM 20767 / JCM 11484 / NBRC 15589 / NCIMB 2235</strain>
    </source>
</reference>
<dbReference type="InterPro" id="IPR000119">
    <property type="entry name" value="Hist_DNA-bd"/>
</dbReference>
<protein>
    <submittedName>
        <fullName evidence="4">DNA-binding protein HU</fullName>
    </submittedName>
</protein>
<dbReference type="EMBL" id="CP000910">
    <property type="protein sequence ID" value="ABY24546.1"/>
    <property type="molecule type" value="Genomic_DNA"/>
</dbReference>
<dbReference type="HOGENOM" id="CLU_105066_3_1_11"/>
<dbReference type="RefSeq" id="WP_012246198.1">
    <property type="nucleotide sequence ID" value="NC_010168.1"/>
</dbReference>
<dbReference type="InterPro" id="IPR010992">
    <property type="entry name" value="IHF-like_DNA-bd_dom_sf"/>
</dbReference>
<evidence type="ECO:0000313" key="4">
    <source>
        <dbReference type="EMBL" id="ABY24546.1"/>
    </source>
</evidence>
<sequence length="107" mass="11068">MAKNRSELVAEVAAKAETSQAAVNNVLDALFSTFESSVAAGEKITIPGWLAVERTDRAARTGRNPQTGETIQIAAGHSVKLTAGSKLKAAVAVAKKAPAKKAPAKKK</sequence>
<dbReference type="PRINTS" id="PR01727">
    <property type="entry name" value="DNABINDINGHU"/>
</dbReference>